<keyword evidence="6 8" id="KW-0472">Membrane</keyword>
<evidence type="ECO:0000256" key="6">
    <source>
        <dbReference type="ARBA" id="ARBA00023136"/>
    </source>
</evidence>
<dbReference type="InterPro" id="IPR045378">
    <property type="entry name" value="LNT_N"/>
</dbReference>
<evidence type="ECO:0000259" key="9">
    <source>
        <dbReference type="PROSITE" id="PS50263"/>
    </source>
</evidence>
<dbReference type="KEGG" id="nod:FOH10_03730"/>
<keyword evidence="5 8" id="KW-1133">Transmembrane helix</keyword>
<dbReference type="PANTHER" id="PTHR38686">
    <property type="entry name" value="APOLIPOPROTEIN N-ACYLTRANSFERASE"/>
    <property type="match status" value="1"/>
</dbReference>
<evidence type="ECO:0000256" key="2">
    <source>
        <dbReference type="ARBA" id="ARBA00022475"/>
    </source>
</evidence>
<dbReference type="RefSeq" id="WP_143979633.1">
    <property type="nucleotide sequence ID" value="NZ_CP041695.1"/>
</dbReference>
<keyword evidence="7" id="KW-0012">Acyltransferase</keyword>
<evidence type="ECO:0000256" key="8">
    <source>
        <dbReference type="SAM" id="Phobius"/>
    </source>
</evidence>
<proteinExistence type="predicted"/>
<dbReference type="GO" id="GO:0005886">
    <property type="term" value="C:plasma membrane"/>
    <property type="evidence" value="ECO:0007669"/>
    <property type="project" value="UniProtKB-SubCell"/>
</dbReference>
<accession>A0A516NGH7</accession>
<dbReference type="GeneID" id="80331508"/>
<dbReference type="InterPro" id="IPR003010">
    <property type="entry name" value="C-N_Hydrolase"/>
</dbReference>
<dbReference type="InterPro" id="IPR004563">
    <property type="entry name" value="Apolipo_AcylTrfase"/>
</dbReference>
<evidence type="ECO:0000256" key="5">
    <source>
        <dbReference type="ARBA" id="ARBA00022989"/>
    </source>
</evidence>
<dbReference type="SUPFAM" id="SSF56317">
    <property type="entry name" value="Carbon-nitrogen hydrolase"/>
    <property type="match status" value="1"/>
</dbReference>
<dbReference type="PANTHER" id="PTHR38686:SF1">
    <property type="entry name" value="APOLIPOPROTEIN N-ACYLTRANSFERASE"/>
    <property type="match status" value="1"/>
</dbReference>
<feature type="transmembrane region" description="Helical" evidence="8">
    <location>
        <begin position="147"/>
        <end position="172"/>
    </location>
</feature>
<sequence>MRQVAIAGVAALLSAVLWHVGSGLHPVPGVAFLAPLPVLLVAPSLSTPFAFLSGACAWLGGALWLWPYLTGTVEQPVPATVALLGGSALWFGALVALMSACLRRGRTWSAVIVVPAGWVALEFSLSLLGPFGAWWSIAYTQAEVLPVLQTAAVTGVWGLTFILLLAPSVLAVAANVDRPQRIRLTAMGGMLAVAVAGFGAWRLAAEPRGETVRAGLVAVSQPPAYVPVDSPAGQDMIARVIVEVESLADRGARVVVLPEKAWRADESTLSRLSGPLTEVAVRREIHIVAGLILTRAGRSVNAAIDFPSGAVYAKHHLVPGLEDDLAAGDDFRLVPGEPWALAVCFDLDRPALVRENRRLGATLLLVPALDFTDDHWRHSRMAVVRGVESGMGVARAAQLGELVVSDSRGRVLASARTDITTTASVLADVPLTAERTVYARFGDWFAWVGVGLFVLVLVDLSRRPRRRTEPT</sequence>
<dbReference type="AlphaFoldDB" id="A0A516NGH7"/>
<dbReference type="Pfam" id="PF00795">
    <property type="entry name" value="CN_hydrolase"/>
    <property type="match status" value="1"/>
</dbReference>
<feature type="transmembrane region" description="Helical" evidence="8">
    <location>
        <begin position="109"/>
        <end position="135"/>
    </location>
</feature>
<organism evidence="10 11">
    <name type="scientific">Nocardia otitidiscaviarum</name>
    <dbReference type="NCBI Taxonomy" id="1823"/>
    <lineage>
        <taxon>Bacteria</taxon>
        <taxon>Bacillati</taxon>
        <taxon>Actinomycetota</taxon>
        <taxon>Actinomycetes</taxon>
        <taxon>Mycobacteriales</taxon>
        <taxon>Nocardiaceae</taxon>
        <taxon>Nocardia</taxon>
    </lineage>
</organism>
<dbReference type="GO" id="GO:0016410">
    <property type="term" value="F:N-acyltransferase activity"/>
    <property type="evidence" value="ECO:0007669"/>
    <property type="project" value="InterPro"/>
</dbReference>
<dbReference type="Proteomes" id="UP000317039">
    <property type="component" value="Chromosome"/>
</dbReference>
<evidence type="ECO:0000256" key="4">
    <source>
        <dbReference type="ARBA" id="ARBA00022692"/>
    </source>
</evidence>
<feature type="domain" description="CN hydrolase" evidence="9">
    <location>
        <begin position="212"/>
        <end position="431"/>
    </location>
</feature>
<evidence type="ECO:0000256" key="1">
    <source>
        <dbReference type="ARBA" id="ARBA00004651"/>
    </source>
</evidence>
<feature type="transmembrane region" description="Helical" evidence="8">
    <location>
        <begin position="184"/>
        <end position="204"/>
    </location>
</feature>
<feature type="transmembrane region" description="Helical" evidence="8">
    <location>
        <begin position="81"/>
        <end position="102"/>
    </location>
</feature>
<feature type="transmembrane region" description="Helical" evidence="8">
    <location>
        <begin position="444"/>
        <end position="461"/>
    </location>
</feature>
<keyword evidence="4 8" id="KW-0812">Transmembrane</keyword>
<feature type="transmembrane region" description="Helical" evidence="8">
    <location>
        <begin position="49"/>
        <end position="69"/>
    </location>
</feature>
<evidence type="ECO:0000313" key="11">
    <source>
        <dbReference type="Proteomes" id="UP000317039"/>
    </source>
</evidence>
<feature type="transmembrane region" description="Helical" evidence="8">
    <location>
        <begin position="27"/>
        <end position="42"/>
    </location>
</feature>
<dbReference type="InterPro" id="IPR036526">
    <property type="entry name" value="C-N_Hydrolase_sf"/>
</dbReference>
<dbReference type="EMBL" id="CP041695">
    <property type="protein sequence ID" value="QDP77985.1"/>
    <property type="molecule type" value="Genomic_DNA"/>
</dbReference>
<dbReference type="GO" id="GO:0042158">
    <property type="term" value="P:lipoprotein biosynthetic process"/>
    <property type="evidence" value="ECO:0007669"/>
    <property type="project" value="InterPro"/>
</dbReference>
<comment type="subcellular location">
    <subcellularLocation>
        <location evidence="1">Cell membrane</location>
        <topology evidence="1">Multi-pass membrane protein</topology>
    </subcellularLocation>
</comment>
<name>A0A516NGH7_9NOCA</name>
<reference evidence="10 11" key="1">
    <citation type="submission" date="2019-07" db="EMBL/GenBank/DDBJ databases">
        <title>Complete Genome Sequence and Methylome Analysis of Nocardia otitidis-caviarum NEB252.</title>
        <authorList>
            <person name="Fomenkov A."/>
            <person name="Anton B.P."/>
            <person name="Vincze T."/>
            <person name="Roberts R.J."/>
        </authorList>
    </citation>
    <scope>NUCLEOTIDE SEQUENCE [LARGE SCALE GENOMIC DNA]</scope>
    <source>
        <strain evidence="10 11">NEB252</strain>
    </source>
</reference>
<protein>
    <submittedName>
        <fullName evidence="10">Nitrilase</fullName>
    </submittedName>
</protein>
<dbReference type="Pfam" id="PF20154">
    <property type="entry name" value="LNT_N"/>
    <property type="match status" value="1"/>
</dbReference>
<evidence type="ECO:0000256" key="3">
    <source>
        <dbReference type="ARBA" id="ARBA00022679"/>
    </source>
</evidence>
<keyword evidence="2" id="KW-1003">Cell membrane</keyword>
<keyword evidence="3" id="KW-0808">Transferase</keyword>
<dbReference type="Gene3D" id="3.60.110.10">
    <property type="entry name" value="Carbon-nitrogen hydrolase"/>
    <property type="match status" value="1"/>
</dbReference>
<evidence type="ECO:0000256" key="7">
    <source>
        <dbReference type="ARBA" id="ARBA00023315"/>
    </source>
</evidence>
<evidence type="ECO:0000313" key="10">
    <source>
        <dbReference type="EMBL" id="QDP77985.1"/>
    </source>
</evidence>
<gene>
    <name evidence="10" type="ORF">FOH10_03730</name>
</gene>
<dbReference type="PROSITE" id="PS50263">
    <property type="entry name" value="CN_HYDROLASE"/>
    <property type="match status" value="1"/>
</dbReference>